<feature type="transmembrane region" description="Helical" evidence="6">
    <location>
        <begin position="20"/>
        <end position="41"/>
    </location>
</feature>
<keyword evidence="5 6" id="KW-0472">Membrane</keyword>
<keyword evidence="3 6" id="KW-0812">Transmembrane</keyword>
<evidence type="ECO:0000256" key="4">
    <source>
        <dbReference type="ARBA" id="ARBA00022989"/>
    </source>
</evidence>
<dbReference type="FunFam" id="1.20.1260.100:FF:000001">
    <property type="entry name" value="translocator protein 2"/>
    <property type="match status" value="1"/>
</dbReference>
<evidence type="ECO:0000256" key="3">
    <source>
        <dbReference type="ARBA" id="ARBA00022692"/>
    </source>
</evidence>
<evidence type="ECO:0008006" key="8">
    <source>
        <dbReference type="Google" id="ProtNLM"/>
    </source>
</evidence>
<dbReference type="InterPro" id="IPR038330">
    <property type="entry name" value="TspO/MBR-related_sf"/>
</dbReference>
<feature type="transmembrane region" description="Helical" evidence="6">
    <location>
        <begin position="106"/>
        <end position="129"/>
    </location>
</feature>
<reference evidence="7" key="1">
    <citation type="submission" date="2018-11" db="EMBL/GenBank/DDBJ databases">
        <title>A distinct lineage of giant viruses engineers rhodopsin photosystems in predatory marine eukaryotes.</title>
        <authorList>
            <person name="Needham D.M."/>
            <person name="Yoshizawa S."/>
            <person name="Hosaka T."/>
            <person name="Poirier C."/>
            <person name="Choi C.-J."/>
            <person name="Hehenberger E."/>
            <person name="Irwin N.A.T."/>
            <person name="Wilken S."/>
            <person name="Yung C.-M."/>
            <person name="Bachy C."/>
            <person name="Kurihara R."/>
            <person name="Nakajima Y."/>
            <person name="Kojima K."/>
            <person name="Kimura-Someya T."/>
            <person name="Leonard G."/>
            <person name="Malmstrom R.R."/>
            <person name="Mende D."/>
            <person name="Olson D.K."/>
            <person name="Sudo Y."/>
            <person name="Sudek S."/>
            <person name="Richards T.A."/>
            <person name="DeLong E.F."/>
            <person name="Keeling P.J."/>
            <person name="Santoro A.E."/>
            <person name="Shirouzu M."/>
            <person name="Iwasaki W."/>
            <person name="Worden A.Z."/>
        </authorList>
    </citation>
    <scope>NUCLEOTIDE SEQUENCE</scope>
</reference>
<comment type="similarity">
    <text evidence="2">Belongs to the TspO/BZRP family.</text>
</comment>
<dbReference type="CDD" id="cd15904">
    <property type="entry name" value="TSPO_MBR"/>
    <property type="match status" value="1"/>
</dbReference>
<dbReference type="GO" id="GO:0016020">
    <property type="term" value="C:membrane"/>
    <property type="evidence" value="ECO:0007669"/>
    <property type="project" value="UniProtKB-SubCell"/>
</dbReference>
<organism evidence="7">
    <name type="scientific">Mimiviridae sp. ChoanoV1</name>
    <dbReference type="NCBI Taxonomy" id="2596887"/>
    <lineage>
        <taxon>Viruses</taxon>
        <taxon>Varidnaviria</taxon>
        <taxon>Bamfordvirae</taxon>
        <taxon>Nucleocytoviricota</taxon>
        <taxon>Megaviricetes</taxon>
        <taxon>Imitervirales</taxon>
        <taxon>Schizomimiviridae</taxon>
    </lineage>
</organism>
<evidence type="ECO:0000256" key="1">
    <source>
        <dbReference type="ARBA" id="ARBA00004141"/>
    </source>
</evidence>
<protein>
    <recommendedName>
        <fullName evidence="8">TspO/MBR family</fullName>
    </recommendedName>
</protein>
<sequence>MYNKEWYENLKRSKLSPPNYVFGIVWPILYCLMLISVILLVLNKDNDKLNFKIGIAAFIFQLILNLIWTTIFFRLQRPKLALLDLLLTLIFTVLSVYYFYKVYPISSYLLIPYVLWLSFAAYLNSYIVIKN</sequence>
<keyword evidence="4 6" id="KW-1133">Transmembrane helix</keyword>
<comment type="subcellular location">
    <subcellularLocation>
        <location evidence="1">Membrane</location>
        <topology evidence="1">Multi-pass membrane protein</topology>
    </subcellularLocation>
</comment>
<gene>
    <name evidence="7" type="ORF">1_99</name>
</gene>
<dbReference type="InterPro" id="IPR004307">
    <property type="entry name" value="TspO_MBR"/>
</dbReference>
<dbReference type="PIRSF" id="PIRSF005859">
    <property type="entry name" value="PBR"/>
    <property type="match status" value="1"/>
</dbReference>
<proteinExistence type="inferred from homology"/>
<evidence type="ECO:0000256" key="6">
    <source>
        <dbReference type="SAM" id="Phobius"/>
    </source>
</evidence>
<dbReference type="PANTHER" id="PTHR10057">
    <property type="entry name" value="PERIPHERAL-TYPE BENZODIAZEPINE RECEPTOR"/>
    <property type="match status" value="1"/>
</dbReference>
<dbReference type="PANTHER" id="PTHR10057:SF0">
    <property type="entry name" value="TRANSLOCATOR PROTEIN"/>
    <property type="match status" value="1"/>
</dbReference>
<name>A0A5B8IP79_9VIRU</name>
<evidence type="ECO:0000313" key="7">
    <source>
        <dbReference type="EMBL" id="QDY51714.1"/>
    </source>
</evidence>
<dbReference type="EMBL" id="MK250085">
    <property type="protein sequence ID" value="QDY51714.1"/>
    <property type="molecule type" value="Genomic_DNA"/>
</dbReference>
<dbReference type="Pfam" id="PF03073">
    <property type="entry name" value="TspO_MBR"/>
    <property type="match status" value="1"/>
</dbReference>
<dbReference type="Gene3D" id="1.20.1260.100">
    <property type="entry name" value="TspO/MBR protein"/>
    <property type="match status" value="1"/>
</dbReference>
<feature type="transmembrane region" description="Helical" evidence="6">
    <location>
        <begin position="53"/>
        <end position="73"/>
    </location>
</feature>
<accession>A0A5B8IP79</accession>
<evidence type="ECO:0000256" key="5">
    <source>
        <dbReference type="ARBA" id="ARBA00023136"/>
    </source>
</evidence>
<feature type="transmembrane region" description="Helical" evidence="6">
    <location>
        <begin position="80"/>
        <end position="100"/>
    </location>
</feature>
<dbReference type="GO" id="GO:0033013">
    <property type="term" value="P:tetrapyrrole metabolic process"/>
    <property type="evidence" value="ECO:0007669"/>
    <property type="project" value="UniProtKB-ARBA"/>
</dbReference>
<evidence type="ECO:0000256" key="2">
    <source>
        <dbReference type="ARBA" id="ARBA00007524"/>
    </source>
</evidence>